<dbReference type="Proteomes" id="UP000007115">
    <property type="component" value="Unassembled WGS sequence"/>
</dbReference>
<reference evidence="1 2" key="1">
    <citation type="journal article" date="2011" name="Genome Biol.">
        <title>Comparative genome sequence analysis underscores mycoparasitism as the ancestral life style of Trichoderma.</title>
        <authorList>
            <person name="Kubicek C.P."/>
            <person name="Herrera-Estrella A."/>
            <person name="Seidl-Seiboth V."/>
            <person name="Martinez D.A."/>
            <person name="Druzhinina I.S."/>
            <person name="Thon M."/>
            <person name="Zeilinger S."/>
            <person name="Casas-Flores S."/>
            <person name="Horwitz B.A."/>
            <person name="Mukherjee P.K."/>
            <person name="Mukherjee M."/>
            <person name="Kredics L."/>
            <person name="Alcaraz L.D."/>
            <person name="Aerts A."/>
            <person name="Antal Z."/>
            <person name="Atanasova L."/>
            <person name="Cervantes-Badillo M.G."/>
            <person name="Challacombe J."/>
            <person name="Chertkov O."/>
            <person name="McCluskey K."/>
            <person name="Coulpier F."/>
            <person name="Deshpande N."/>
            <person name="von Doehren H."/>
            <person name="Ebbole D.J."/>
            <person name="Esquivel-Naranjo E.U."/>
            <person name="Fekete E."/>
            <person name="Flipphi M."/>
            <person name="Glaser F."/>
            <person name="Gomez-Rodriguez E.Y."/>
            <person name="Gruber S."/>
            <person name="Han C."/>
            <person name="Henrissat B."/>
            <person name="Hermosa R."/>
            <person name="Hernandez-Onate M."/>
            <person name="Karaffa L."/>
            <person name="Kosti I."/>
            <person name="Le Crom S."/>
            <person name="Lindquist E."/>
            <person name="Lucas S."/>
            <person name="Luebeck M."/>
            <person name="Luebeck P.S."/>
            <person name="Margeot A."/>
            <person name="Metz B."/>
            <person name="Misra M."/>
            <person name="Nevalainen H."/>
            <person name="Omann M."/>
            <person name="Packer N."/>
            <person name="Perrone G."/>
            <person name="Uresti-Rivera E.E."/>
            <person name="Salamov A."/>
            <person name="Schmoll M."/>
            <person name="Seiboth B."/>
            <person name="Shapiro H."/>
            <person name="Sukno S."/>
            <person name="Tamayo-Ramos J.A."/>
            <person name="Tisch D."/>
            <person name="Wiest A."/>
            <person name="Wilkinson H.H."/>
            <person name="Zhang M."/>
            <person name="Coutinho P.M."/>
            <person name="Kenerley C.M."/>
            <person name="Monte E."/>
            <person name="Baker S.E."/>
            <person name="Grigoriev I.V."/>
        </authorList>
    </citation>
    <scope>NUCLEOTIDE SEQUENCE [LARGE SCALE GENOMIC DNA]</scope>
    <source>
        <strain evidence="2">Gv29-8 / FGSC 10586</strain>
    </source>
</reference>
<dbReference type="VEuPathDB" id="FungiDB:TRIVIDRAFT_221882"/>
<accession>G9MR89</accession>
<name>G9MR89_HYPVG</name>
<organism evidence="1 2">
    <name type="scientific">Hypocrea virens (strain Gv29-8 / FGSC 10586)</name>
    <name type="common">Gliocladium virens</name>
    <name type="synonym">Trichoderma virens</name>
    <dbReference type="NCBI Taxonomy" id="413071"/>
    <lineage>
        <taxon>Eukaryota</taxon>
        <taxon>Fungi</taxon>
        <taxon>Dikarya</taxon>
        <taxon>Ascomycota</taxon>
        <taxon>Pezizomycotina</taxon>
        <taxon>Sordariomycetes</taxon>
        <taxon>Hypocreomycetidae</taxon>
        <taxon>Hypocreales</taxon>
        <taxon>Hypocreaceae</taxon>
        <taxon>Trichoderma</taxon>
    </lineage>
</organism>
<protein>
    <submittedName>
        <fullName evidence="1">Uncharacterized protein</fullName>
    </submittedName>
</protein>
<dbReference type="HOGENOM" id="CLU_2250522_0_0_1"/>
<dbReference type="EMBL" id="ABDF02000006">
    <property type="protein sequence ID" value="EHK22613.1"/>
    <property type="molecule type" value="Genomic_DNA"/>
</dbReference>
<comment type="caution">
    <text evidence="1">The sequence shown here is derived from an EMBL/GenBank/DDBJ whole genome shotgun (WGS) entry which is preliminary data.</text>
</comment>
<proteinExistence type="predicted"/>
<evidence type="ECO:0000313" key="1">
    <source>
        <dbReference type="EMBL" id="EHK22613.1"/>
    </source>
</evidence>
<sequence length="104" mass="12505">MDDESDYDESDYDIEDLLEDLRRLPRELHHLALDIIDRLEEVIIRYVEEVIARNAPNVMLDLDMFLDHRPCYAPYSWGFPQNHRARTASRYQYIRQPPARRNTA</sequence>
<dbReference type="InParanoid" id="G9MR89"/>
<evidence type="ECO:0000313" key="2">
    <source>
        <dbReference type="Proteomes" id="UP000007115"/>
    </source>
</evidence>
<dbReference type="AlphaFoldDB" id="G9MR89"/>
<keyword evidence="2" id="KW-1185">Reference proteome</keyword>
<dbReference type="GeneID" id="25791592"/>
<gene>
    <name evidence="1" type="ORF">TRIVIDRAFT_221882</name>
</gene>
<dbReference type="RefSeq" id="XP_013956827.1">
    <property type="nucleotide sequence ID" value="XM_014101352.1"/>
</dbReference>